<organism evidence="1 2">
    <name type="scientific">Paracoccus aminovorans</name>
    <dbReference type="NCBI Taxonomy" id="34004"/>
    <lineage>
        <taxon>Bacteria</taxon>
        <taxon>Pseudomonadati</taxon>
        <taxon>Pseudomonadota</taxon>
        <taxon>Alphaproteobacteria</taxon>
        <taxon>Rhodobacterales</taxon>
        <taxon>Paracoccaceae</taxon>
        <taxon>Paracoccus</taxon>
    </lineage>
</organism>
<gene>
    <name evidence="1" type="ORF">SAMN04488021_13045</name>
</gene>
<sequence length="76" mass="8324">MIRSVSLTDALSGLTEVFQNPPWHLDGISQHVRGSLVKLRHDDGRERMIPVKLGTTGLDERFAGWTGGGRSVLPIS</sequence>
<dbReference type="RefSeq" id="WP_074969412.1">
    <property type="nucleotide sequence ID" value="NZ_CBCRYP010000028.1"/>
</dbReference>
<dbReference type="EMBL" id="FOPU01000030">
    <property type="protein sequence ID" value="SFH73272.1"/>
    <property type="molecule type" value="Genomic_DNA"/>
</dbReference>
<dbReference type="Proteomes" id="UP000183635">
    <property type="component" value="Unassembled WGS sequence"/>
</dbReference>
<proteinExistence type="predicted"/>
<name>A0A1I3CFI8_9RHOB</name>
<evidence type="ECO:0000313" key="1">
    <source>
        <dbReference type="EMBL" id="SFH73272.1"/>
    </source>
</evidence>
<evidence type="ECO:0000313" key="2">
    <source>
        <dbReference type="Proteomes" id="UP000183635"/>
    </source>
</evidence>
<protein>
    <submittedName>
        <fullName evidence="1">Uncharacterized protein</fullName>
    </submittedName>
</protein>
<reference evidence="1 2" key="1">
    <citation type="submission" date="2016-10" db="EMBL/GenBank/DDBJ databases">
        <authorList>
            <person name="de Groot N.N."/>
        </authorList>
    </citation>
    <scope>NUCLEOTIDE SEQUENCE [LARGE SCALE GENOMIC DNA]</scope>
    <source>
        <strain evidence="1 2">DSM 8537</strain>
    </source>
</reference>
<dbReference type="OrthoDB" id="7775935at2"/>
<dbReference type="AlphaFoldDB" id="A0A1I3CFI8"/>
<accession>A0A1I3CFI8</accession>
<keyword evidence="2" id="KW-1185">Reference proteome</keyword>